<evidence type="ECO:0000259" key="1">
    <source>
        <dbReference type="Pfam" id="PF00534"/>
    </source>
</evidence>
<dbReference type="InterPro" id="IPR050194">
    <property type="entry name" value="Glycosyltransferase_grp1"/>
</dbReference>
<accession>A0ABR8U9K2</accession>
<dbReference type="EMBL" id="JACSQN010000007">
    <property type="protein sequence ID" value="MBD7984706.1"/>
    <property type="molecule type" value="Genomic_DNA"/>
</dbReference>
<dbReference type="Pfam" id="PF13439">
    <property type="entry name" value="Glyco_transf_4"/>
    <property type="match status" value="1"/>
</dbReference>
<dbReference type="RefSeq" id="WP_191694409.1">
    <property type="nucleotide sequence ID" value="NZ_JACSQN010000007.1"/>
</dbReference>
<evidence type="ECO:0000313" key="3">
    <source>
        <dbReference type="EMBL" id="MBD7984706.1"/>
    </source>
</evidence>
<gene>
    <name evidence="3" type="ORF">H9649_08945</name>
</gene>
<feature type="domain" description="Glycosyltransferase subfamily 4-like N-terminal" evidence="2">
    <location>
        <begin position="52"/>
        <end position="165"/>
    </location>
</feature>
<dbReference type="InterPro" id="IPR001296">
    <property type="entry name" value="Glyco_trans_1"/>
</dbReference>
<evidence type="ECO:0000259" key="2">
    <source>
        <dbReference type="Pfam" id="PF13439"/>
    </source>
</evidence>
<dbReference type="Gene3D" id="3.40.50.2000">
    <property type="entry name" value="Glycogen Phosphorylase B"/>
    <property type="match status" value="2"/>
</dbReference>
<protein>
    <submittedName>
        <fullName evidence="3">Glycosyltransferase</fullName>
    </submittedName>
</protein>
<dbReference type="Pfam" id="PF00534">
    <property type="entry name" value="Glycos_transf_1"/>
    <property type="match status" value="1"/>
</dbReference>
<sequence length="367" mass="40743">MRKIAVFSNMYPSEKHPTFGIFVKNQVDLLRSKGLDVEVTAIDDPSKGKVNAIRKYAFWFLKSLGYMLKNRKSISVTHAHYAFPTGYISLLGKKWLGLPYVVTVHGGDIDKMATKSERIASMTKEILQQASAVIVVGERLKRDVIEQFGVREELVHTMSMGVDTQIFKPLPKVDMRDELNISQTEKMILFVGNLIEAKGVLDLVDAYKVVHDAYPNTSLHLIGSDKDEQFMKTFAARVQMDDVHISHHAPLSQIEIAKWLSAADVFVLPSHHEGFGLVALEAMATGTPVVATNVGGLSYLLDNDAGILVEAKNSDSLADGIIQALNEGQTDRKPNMQCKVAQHTYDVIAERLQTIYDSVAKGRKTDE</sequence>
<dbReference type="PANTHER" id="PTHR45947">
    <property type="entry name" value="SULFOQUINOVOSYL TRANSFERASE SQD2"/>
    <property type="match status" value="1"/>
</dbReference>
<dbReference type="Proteomes" id="UP000626786">
    <property type="component" value="Unassembled WGS sequence"/>
</dbReference>
<proteinExistence type="predicted"/>
<comment type="caution">
    <text evidence="3">The sequence shown here is derived from an EMBL/GenBank/DDBJ whole genome shotgun (WGS) entry which is preliminary data.</text>
</comment>
<dbReference type="PANTHER" id="PTHR45947:SF15">
    <property type="entry name" value="TEICHURONIC ACID BIOSYNTHESIS GLYCOSYLTRANSFERASE TUAC-RELATED"/>
    <property type="match status" value="1"/>
</dbReference>
<feature type="domain" description="Glycosyl transferase family 1" evidence="1">
    <location>
        <begin position="175"/>
        <end position="333"/>
    </location>
</feature>
<keyword evidence="4" id="KW-1185">Reference proteome</keyword>
<evidence type="ECO:0000313" key="4">
    <source>
        <dbReference type="Proteomes" id="UP000626786"/>
    </source>
</evidence>
<name>A0ABR8U9K2_9BACL</name>
<dbReference type="InterPro" id="IPR028098">
    <property type="entry name" value="Glyco_trans_4-like_N"/>
</dbReference>
<dbReference type="SUPFAM" id="SSF53756">
    <property type="entry name" value="UDP-Glycosyltransferase/glycogen phosphorylase"/>
    <property type="match status" value="1"/>
</dbReference>
<organism evidence="3 4">
    <name type="scientific">Sporosarcina quadrami</name>
    <dbReference type="NCBI Taxonomy" id="2762234"/>
    <lineage>
        <taxon>Bacteria</taxon>
        <taxon>Bacillati</taxon>
        <taxon>Bacillota</taxon>
        <taxon>Bacilli</taxon>
        <taxon>Bacillales</taxon>
        <taxon>Caryophanaceae</taxon>
        <taxon>Sporosarcina</taxon>
    </lineage>
</organism>
<reference evidence="3 4" key="1">
    <citation type="submission" date="2020-08" db="EMBL/GenBank/DDBJ databases">
        <title>A Genomic Blueprint of the Chicken Gut Microbiome.</title>
        <authorList>
            <person name="Gilroy R."/>
            <person name="Ravi A."/>
            <person name="Getino M."/>
            <person name="Pursley I."/>
            <person name="Horton D.L."/>
            <person name="Alikhan N.-F."/>
            <person name="Baker D."/>
            <person name="Gharbi K."/>
            <person name="Hall N."/>
            <person name="Watson M."/>
            <person name="Adriaenssens E.M."/>
            <person name="Foster-Nyarko E."/>
            <person name="Jarju S."/>
            <person name="Secka A."/>
            <person name="Antonio M."/>
            <person name="Oren A."/>
            <person name="Chaudhuri R."/>
            <person name="La Ragione R.M."/>
            <person name="Hildebrand F."/>
            <person name="Pallen M.J."/>
        </authorList>
    </citation>
    <scope>NUCLEOTIDE SEQUENCE [LARGE SCALE GENOMIC DNA]</scope>
    <source>
        <strain evidence="3 4">Sa2YVA2</strain>
    </source>
</reference>